<keyword evidence="4 10" id="KW-0812">Transmembrane</keyword>
<evidence type="ECO:0000313" key="12">
    <source>
        <dbReference type="Proteomes" id="UP000694846"/>
    </source>
</evidence>
<sequence length="267" mass="31933">MSVLIQNIQNSWGWVERNTDPRIKDLWLMGSIWPITFIVIIYLYFVLKIGPELMRYRNPFNIDRIVLVYNAVQVFLSFYVVKEIFKVLWLQDEYRFFCVEVTKTDDDLAKKQIFLVWMALMIKLLDLLDTIFFVLRKKQNQVTFLHVYHHAMVVTLGWVCCNFFPGGQVAFFGTVNGMVHVVMYSYYFLTLLNPEYKKAWWKKYLTLLQLIQFVVTGIHALISLFEPNCDFPRIILMVAIPQDIFMFILFWDFYKKSYINTNKNKQA</sequence>
<keyword evidence="8 10" id="KW-0472">Membrane</keyword>
<dbReference type="GO" id="GO:0042761">
    <property type="term" value="P:very long-chain fatty acid biosynthetic process"/>
    <property type="evidence" value="ECO:0007669"/>
    <property type="project" value="TreeGrafter"/>
</dbReference>
<evidence type="ECO:0000256" key="3">
    <source>
        <dbReference type="ARBA" id="ARBA00022679"/>
    </source>
</evidence>
<evidence type="ECO:0000256" key="10">
    <source>
        <dbReference type="RuleBase" id="RU361115"/>
    </source>
</evidence>
<dbReference type="InterPro" id="IPR030457">
    <property type="entry name" value="ELO_CS"/>
</dbReference>
<dbReference type="AlphaFoldDB" id="A0A2S2QKJ6"/>
<dbReference type="Pfam" id="PF01151">
    <property type="entry name" value="ELO"/>
    <property type="match status" value="1"/>
</dbReference>
<keyword evidence="2 10" id="KW-0444">Lipid biosynthesis</keyword>
<evidence type="ECO:0000313" key="11">
    <source>
        <dbReference type="EMBL" id="MBY78266.1"/>
    </source>
</evidence>
<evidence type="ECO:0000256" key="8">
    <source>
        <dbReference type="ARBA" id="ARBA00023136"/>
    </source>
</evidence>
<dbReference type="EC" id="2.3.1.199" evidence="10"/>
<organism evidence="11">
    <name type="scientific">Sipha flava</name>
    <name type="common">yellow sugarcane aphid</name>
    <dbReference type="NCBI Taxonomy" id="143950"/>
    <lineage>
        <taxon>Eukaryota</taxon>
        <taxon>Metazoa</taxon>
        <taxon>Ecdysozoa</taxon>
        <taxon>Arthropoda</taxon>
        <taxon>Hexapoda</taxon>
        <taxon>Insecta</taxon>
        <taxon>Pterygota</taxon>
        <taxon>Neoptera</taxon>
        <taxon>Paraneoptera</taxon>
        <taxon>Hemiptera</taxon>
        <taxon>Sternorrhyncha</taxon>
        <taxon>Aphidomorpha</taxon>
        <taxon>Aphidoidea</taxon>
        <taxon>Aphididae</taxon>
        <taxon>Sipha</taxon>
    </lineage>
</organism>
<evidence type="ECO:0000313" key="13">
    <source>
        <dbReference type="RefSeq" id="XP_025425486.1"/>
    </source>
</evidence>
<keyword evidence="7 10" id="KW-0443">Lipid metabolism</keyword>
<keyword evidence="9 10" id="KW-0275">Fatty acid biosynthesis</keyword>
<dbReference type="GO" id="GO:0030148">
    <property type="term" value="P:sphingolipid biosynthetic process"/>
    <property type="evidence" value="ECO:0007669"/>
    <property type="project" value="TreeGrafter"/>
</dbReference>
<evidence type="ECO:0000256" key="1">
    <source>
        <dbReference type="ARBA" id="ARBA00004141"/>
    </source>
</evidence>
<dbReference type="GO" id="GO:0034625">
    <property type="term" value="P:fatty acid elongation, monounsaturated fatty acid"/>
    <property type="evidence" value="ECO:0007669"/>
    <property type="project" value="TreeGrafter"/>
</dbReference>
<feature type="transmembrane region" description="Helical" evidence="10">
    <location>
        <begin position="204"/>
        <end position="222"/>
    </location>
</feature>
<dbReference type="RefSeq" id="XP_025425486.1">
    <property type="nucleotide sequence ID" value="XM_025569701.1"/>
</dbReference>
<dbReference type="GO" id="GO:0009922">
    <property type="term" value="F:fatty acid elongase activity"/>
    <property type="evidence" value="ECO:0007669"/>
    <property type="project" value="UniProtKB-EC"/>
</dbReference>
<feature type="transmembrane region" description="Helical" evidence="10">
    <location>
        <begin position="66"/>
        <end position="85"/>
    </location>
</feature>
<feature type="transmembrane region" description="Helical" evidence="10">
    <location>
        <begin position="26"/>
        <end position="45"/>
    </location>
</feature>
<dbReference type="PANTHER" id="PTHR11157">
    <property type="entry name" value="FATTY ACID ACYL TRANSFERASE-RELATED"/>
    <property type="match status" value="1"/>
</dbReference>
<dbReference type="GO" id="GO:0005789">
    <property type="term" value="C:endoplasmic reticulum membrane"/>
    <property type="evidence" value="ECO:0007669"/>
    <property type="project" value="TreeGrafter"/>
</dbReference>
<evidence type="ECO:0000256" key="7">
    <source>
        <dbReference type="ARBA" id="ARBA00023098"/>
    </source>
</evidence>
<reference evidence="11" key="1">
    <citation type="submission" date="2018-04" db="EMBL/GenBank/DDBJ databases">
        <title>Transcriptome assembly of Sipha flava.</title>
        <authorList>
            <person name="Scully E.D."/>
            <person name="Geib S.M."/>
            <person name="Palmer N.A."/>
            <person name="Koch K."/>
            <person name="Bradshaw J."/>
            <person name="Heng-Moss T."/>
            <person name="Sarath G."/>
        </authorList>
    </citation>
    <scope>NUCLEOTIDE SEQUENCE</scope>
</reference>
<feature type="transmembrane region" description="Helical" evidence="10">
    <location>
        <begin position="234"/>
        <end position="254"/>
    </location>
</feature>
<evidence type="ECO:0000256" key="9">
    <source>
        <dbReference type="ARBA" id="ARBA00023160"/>
    </source>
</evidence>
<keyword evidence="6 10" id="KW-1133">Transmembrane helix</keyword>
<accession>A0A2S2QKJ6</accession>
<dbReference type="PANTHER" id="PTHR11157:SF21">
    <property type="entry name" value="ELONGATION OF VERY LONG CHAIN FATTY ACIDS PROTEIN"/>
    <property type="match status" value="1"/>
</dbReference>
<comment type="catalytic activity">
    <reaction evidence="10">
        <text>a very-long-chain acyl-CoA + malonyl-CoA + H(+) = a very-long-chain 3-oxoacyl-CoA + CO2 + CoA</text>
        <dbReference type="Rhea" id="RHEA:32727"/>
        <dbReference type="ChEBI" id="CHEBI:15378"/>
        <dbReference type="ChEBI" id="CHEBI:16526"/>
        <dbReference type="ChEBI" id="CHEBI:57287"/>
        <dbReference type="ChEBI" id="CHEBI:57384"/>
        <dbReference type="ChEBI" id="CHEBI:90725"/>
        <dbReference type="ChEBI" id="CHEBI:90736"/>
        <dbReference type="EC" id="2.3.1.199"/>
    </reaction>
</comment>
<feature type="transmembrane region" description="Helical" evidence="10">
    <location>
        <begin position="171"/>
        <end position="192"/>
    </location>
</feature>
<keyword evidence="12" id="KW-1185">Reference proteome</keyword>
<dbReference type="Proteomes" id="UP000694846">
    <property type="component" value="Unplaced"/>
</dbReference>
<feature type="transmembrane region" description="Helical" evidence="10">
    <location>
        <begin position="147"/>
        <end position="165"/>
    </location>
</feature>
<evidence type="ECO:0000256" key="4">
    <source>
        <dbReference type="ARBA" id="ARBA00022692"/>
    </source>
</evidence>
<feature type="transmembrane region" description="Helical" evidence="10">
    <location>
        <begin position="114"/>
        <end position="135"/>
    </location>
</feature>
<evidence type="ECO:0000256" key="5">
    <source>
        <dbReference type="ARBA" id="ARBA00022832"/>
    </source>
</evidence>
<dbReference type="OrthoDB" id="434092at2759"/>
<dbReference type="InterPro" id="IPR002076">
    <property type="entry name" value="ELO_fam"/>
</dbReference>
<proteinExistence type="inferred from homology"/>
<reference evidence="13" key="2">
    <citation type="submission" date="2025-04" db="UniProtKB">
        <authorList>
            <consortium name="RefSeq"/>
        </authorList>
    </citation>
    <scope>IDENTIFICATION</scope>
    <source>
        <tissue evidence="13">Whole body</tissue>
    </source>
</reference>
<protein>
    <recommendedName>
        <fullName evidence="10">Elongation of very long chain fatty acids protein</fullName>
        <ecNumber evidence="10">2.3.1.199</ecNumber>
    </recommendedName>
    <alternativeName>
        <fullName evidence="10">Very-long-chain 3-oxoacyl-CoA synthase</fullName>
    </alternativeName>
</protein>
<comment type="similarity">
    <text evidence="10">Belongs to the ELO family.</text>
</comment>
<keyword evidence="3 10" id="KW-0808">Transferase</keyword>
<name>A0A2S2QKJ6_9HEMI</name>
<evidence type="ECO:0000256" key="6">
    <source>
        <dbReference type="ARBA" id="ARBA00022989"/>
    </source>
</evidence>
<evidence type="ECO:0000256" key="2">
    <source>
        <dbReference type="ARBA" id="ARBA00022516"/>
    </source>
</evidence>
<dbReference type="GO" id="GO:0019367">
    <property type="term" value="P:fatty acid elongation, saturated fatty acid"/>
    <property type="evidence" value="ECO:0007669"/>
    <property type="project" value="TreeGrafter"/>
</dbReference>
<dbReference type="PROSITE" id="PS01188">
    <property type="entry name" value="ELO"/>
    <property type="match status" value="1"/>
</dbReference>
<dbReference type="GO" id="GO:0034626">
    <property type="term" value="P:fatty acid elongation, polyunsaturated fatty acid"/>
    <property type="evidence" value="ECO:0007669"/>
    <property type="project" value="TreeGrafter"/>
</dbReference>
<dbReference type="EMBL" id="GGMS01009063">
    <property type="protein sequence ID" value="MBY78266.1"/>
    <property type="molecule type" value="Transcribed_RNA"/>
</dbReference>
<gene>
    <name evidence="11" type="primary">Elovl1</name>
    <name evidence="13" type="synonym">LOC112694275</name>
    <name evidence="11" type="ORF">g.170645</name>
</gene>
<comment type="subcellular location">
    <subcellularLocation>
        <location evidence="1">Membrane</location>
        <topology evidence="1">Multi-pass membrane protein</topology>
    </subcellularLocation>
</comment>
<keyword evidence="5 10" id="KW-0276">Fatty acid metabolism</keyword>